<feature type="region of interest" description="Disordered" evidence="1">
    <location>
        <begin position="56"/>
        <end position="86"/>
    </location>
</feature>
<dbReference type="InterPro" id="IPR016024">
    <property type="entry name" value="ARM-type_fold"/>
</dbReference>
<proteinExistence type="predicted"/>
<dbReference type="AlphaFoldDB" id="A0A7R9NWC1"/>
<dbReference type="Gene3D" id="1.25.10.10">
    <property type="entry name" value="Leucine-rich Repeat Variant"/>
    <property type="match status" value="1"/>
</dbReference>
<dbReference type="EMBL" id="OE002424">
    <property type="protein sequence ID" value="CAD7458697.1"/>
    <property type="molecule type" value="Genomic_DNA"/>
</dbReference>
<evidence type="ECO:0000256" key="1">
    <source>
        <dbReference type="SAM" id="MobiDB-lite"/>
    </source>
</evidence>
<accession>A0A7R9NWC1</accession>
<protein>
    <submittedName>
        <fullName evidence="2">Uncharacterized protein</fullName>
    </submittedName>
</protein>
<dbReference type="InterPro" id="IPR011989">
    <property type="entry name" value="ARM-like"/>
</dbReference>
<gene>
    <name evidence="2" type="ORF">TTEB3V08_LOCUS6671</name>
</gene>
<feature type="compositionally biased region" description="Polar residues" evidence="1">
    <location>
        <begin position="62"/>
        <end position="79"/>
    </location>
</feature>
<reference evidence="2" key="1">
    <citation type="submission" date="2020-11" db="EMBL/GenBank/DDBJ databases">
        <authorList>
            <person name="Tran Van P."/>
        </authorList>
    </citation>
    <scope>NUCLEOTIDE SEQUENCE</scope>
</reference>
<organism evidence="2">
    <name type="scientific">Timema tahoe</name>
    <dbReference type="NCBI Taxonomy" id="61484"/>
    <lineage>
        <taxon>Eukaryota</taxon>
        <taxon>Metazoa</taxon>
        <taxon>Ecdysozoa</taxon>
        <taxon>Arthropoda</taxon>
        <taxon>Hexapoda</taxon>
        <taxon>Insecta</taxon>
        <taxon>Pterygota</taxon>
        <taxon>Neoptera</taxon>
        <taxon>Polyneoptera</taxon>
        <taxon>Phasmatodea</taxon>
        <taxon>Timematodea</taxon>
        <taxon>Timematoidea</taxon>
        <taxon>Timematidae</taxon>
        <taxon>Timema</taxon>
    </lineage>
</organism>
<evidence type="ECO:0000313" key="2">
    <source>
        <dbReference type="EMBL" id="CAD7458697.1"/>
    </source>
</evidence>
<dbReference type="SUPFAM" id="SSF48371">
    <property type="entry name" value="ARM repeat"/>
    <property type="match status" value="1"/>
</dbReference>
<dbReference type="Pfam" id="PF16186">
    <property type="entry name" value="Arm_3"/>
    <property type="match status" value="1"/>
</dbReference>
<name>A0A7R9NWC1_9NEOP</name>
<dbReference type="InterPro" id="IPR032413">
    <property type="entry name" value="Arm_3"/>
</dbReference>
<sequence length="86" mass="9384">MSGTNTADKMNEVERVAIMIEECGGLDKLEALQNHENEAIYQKALNIIDNFFSESEPLDPNTAPSEVNGQLDFSSTNSVPDGGFSF</sequence>